<feature type="transmembrane region" description="Helical" evidence="1">
    <location>
        <begin position="77"/>
        <end position="96"/>
    </location>
</feature>
<evidence type="ECO:0000256" key="1">
    <source>
        <dbReference type="SAM" id="Phobius"/>
    </source>
</evidence>
<keyword evidence="1" id="KW-1133">Transmembrane helix</keyword>
<evidence type="ECO:0000313" key="2">
    <source>
        <dbReference type="EMBL" id="CAD7276982.1"/>
    </source>
</evidence>
<reference evidence="2" key="1">
    <citation type="submission" date="2020-11" db="EMBL/GenBank/DDBJ databases">
        <authorList>
            <person name="Tran Van P."/>
        </authorList>
    </citation>
    <scope>NUCLEOTIDE SEQUENCE</scope>
</reference>
<evidence type="ECO:0000313" key="3">
    <source>
        <dbReference type="Proteomes" id="UP000678499"/>
    </source>
</evidence>
<accession>A0A7R9GC60</accession>
<keyword evidence="1" id="KW-0812">Transmembrane</keyword>
<dbReference type="AlphaFoldDB" id="A0A7R9GC60"/>
<organism evidence="2">
    <name type="scientific">Notodromas monacha</name>
    <dbReference type="NCBI Taxonomy" id="399045"/>
    <lineage>
        <taxon>Eukaryota</taxon>
        <taxon>Metazoa</taxon>
        <taxon>Ecdysozoa</taxon>
        <taxon>Arthropoda</taxon>
        <taxon>Crustacea</taxon>
        <taxon>Oligostraca</taxon>
        <taxon>Ostracoda</taxon>
        <taxon>Podocopa</taxon>
        <taxon>Podocopida</taxon>
        <taxon>Cypridocopina</taxon>
        <taxon>Cypridoidea</taxon>
        <taxon>Cyprididae</taxon>
        <taxon>Notodromas</taxon>
    </lineage>
</organism>
<dbReference type="EMBL" id="CAJPEX010000764">
    <property type="protein sequence ID" value="CAG0917134.1"/>
    <property type="molecule type" value="Genomic_DNA"/>
</dbReference>
<sequence length="102" mass="10990">MQIEPPGSDYDAAIWKAHQLKAEASLSGQQNQHSPVKAQTSFLTRLAGIPNLTADDRGAAIGTGDKHRTCTKSVHKVVFLFCSVTLAIIIACIIFVESKVLL</sequence>
<proteinExistence type="predicted"/>
<keyword evidence="1" id="KW-0472">Membrane</keyword>
<dbReference type="Proteomes" id="UP000678499">
    <property type="component" value="Unassembled WGS sequence"/>
</dbReference>
<name>A0A7R9GC60_9CRUS</name>
<keyword evidence="3" id="KW-1185">Reference proteome</keyword>
<dbReference type="EMBL" id="OA882801">
    <property type="protein sequence ID" value="CAD7276982.1"/>
    <property type="molecule type" value="Genomic_DNA"/>
</dbReference>
<protein>
    <submittedName>
        <fullName evidence="2">Uncharacterized protein</fullName>
    </submittedName>
</protein>
<gene>
    <name evidence="2" type="ORF">NMOB1V02_LOCUS4725</name>
</gene>